<name>A0ABW3EV75_9ACTN</name>
<proteinExistence type="inferred from homology"/>
<accession>A0ABW3EV75</accession>
<dbReference type="InterPro" id="IPR018197">
    <property type="entry name" value="Glycerate_kinase_RE-like"/>
</dbReference>
<evidence type="ECO:0000313" key="4">
    <source>
        <dbReference type="EMBL" id="MFD0904328.1"/>
    </source>
</evidence>
<organism evidence="4 5">
    <name type="scientific">Actinomadura sediminis</name>
    <dbReference type="NCBI Taxonomy" id="1038904"/>
    <lineage>
        <taxon>Bacteria</taxon>
        <taxon>Bacillati</taxon>
        <taxon>Actinomycetota</taxon>
        <taxon>Actinomycetes</taxon>
        <taxon>Streptosporangiales</taxon>
        <taxon>Thermomonosporaceae</taxon>
        <taxon>Actinomadura</taxon>
    </lineage>
</organism>
<protein>
    <submittedName>
        <fullName evidence="4">Glycerate kinase</fullName>
    </submittedName>
</protein>
<dbReference type="Gene3D" id="3.90.1510.10">
    <property type="entry name" value="Glycerate kinase, domain 2"/>
    <property type="match status" value="1"/>
</dbReference>
<evidence type="ECO:0000256" key="3">
    <source>
        <dbReference type="ARBA" id="ARBA00022777"/>
    </source>
</evidence>
<feature type="non-terminal residue" evidence="4">
    <location>
        <position position="69"/>
    </location>
</feature>
<gene>
    <name evidence="4" type="ORF">ACFQ11_28355</name>
</gene>
<dbReference type="Pfam" id="PF02595">
    <property type="entry name" value="Gly_kinase"/>
    <property type="match status" value="1"/>
</dbReference>
<dbReference type="InterPro" id="IPR036129">
    <property type="entry name" value="Glycerate_kinase_sf"/>
</dbReference>
<dbReference type="InterPro" id="IPR018193">
    <property type="entry name" value="Glyc_kinase_flavodox-like_fold"/>
</dbReference>
<keyword evidence="5" id="KW-1185">Reference proteome</keyword>
<dbReference type="RefSeq" id="WP_378304077.1">
    <property type="nucleotide sequence ID" value="NZ_JBHTJA010000082.1"/>
</dbReference>
<dbReference type="PANTHER" id="PTHR21599:SF0">
    <property type="entry name" value="GLYCERATE KINASE"/>
    <property type="match status" value="1"/>
</dbReference>
<sequence>MSADPPSEPSPRGHVLLAPDRFRGALTAAEAARHLAAGLRRARPDVPVVQLPVADGGEGTVDAAVAAAR</sequence>
<dbReference type="InterPro" id="IPR004381">
    <property type="entry name" value="Glycerate_kinase"/>
</dbReference>
<comment type="caution">
    <text evidence="4">The sequence shown here is derived from an EMBL/GenBank/DDBJ whole genome shotgun (WGS) entry which is preliminary data.</text>
</comment>
<evidence type="ECO:0000256" key="2">
    <source>
        <dbReference type="ARBA" id="ARBA00022679"/>
    </source>
</evidence>
<dbReference type="GO" id="GO:0016301">
    <property type="term" value="F:kinase activity"/>
    <property type="evidence" value="ECO:0007669"/>
    <property type="project" value="UniProtKB-KW"/>
</dbReference>
<dbReference type="Proteomes" id="UP001596972">
    <property type="component" value="Unassembled WGS sequence"/>
</dbReference>
<comment type="similarity">
    <text evidence="1">Belongs to the glycerate kinase type-1 family.</text>
</comment>
<evidence type="ECO:0000313" key="5">
    <source>
        <dbReference type="Proteomes" id="UP001596972"/>
    </source>
</evidence>
<dbReference type="SUPFAM" id="SSF110738">
    <property type="entry name" value="Glycerate kinase I"/>
    <property type="match status" value="1"/>
</dbReference>
<dbReference type="Gene3D" id="3.40.50.10350">
    <property type="entry name" value="Glycerate kinase, domain 1"/>
    <property type="match status" value="1"/>
</dbReference>
<keyword evidence="2" id="KW-0808">Transferase</keyword>
<dbReference type="EMBL" id="JBHTJA010000082">
    <property type="protein sequence ID" value="MFD0904328.1"/>
    <property type="molecule type" value="Genomic_DNA"/>
</dbReference>
<evidence type="ECO:0000256" key="1">
    <source>
        <dbReference type="ARBA" id="ARBA00006284"/>
    </source>
</evidence>
<reference evidence="5" key="1">
    <citation type="journal article" date="2019" name="Int. J. Syst. Evol. Microbiol.">
        <title>The Global Catalogue of Microorganisms (GCM) 10K type strain sequencing project: providing services to taxonomists for standard genome sequencing and annotation.</title>
        <authorList>
            <consortium name="The Broad Institute Genomics Platform"/>
            <consortium name="The Broad Institute Genome Sequencing Center for Infectious Disease"/>
            <person name="Wu L."/>
            <person name="Ma J."/>
        </authorList>
    </citation>
    <scope>NUCLEOTIDE SEQUENCE [LARGE SCALE GENOMIC DNA]</scope>
    <source>
        <strain evidence="5">JCM 31202</strain>
    </source>
</reference>
<keyword evidence="3 4" id="KW-0418">Kinase</keyword>
<dbReference type="PANTHER" id="PTHR21599">
    <property type="entry name" value="GLYCERATE KINASE"/>
    <property type="match status" value="1"/>
</dbReference>